<evidence type="ECO:0000313" key="9">
    <source>
        <dbReference type="Proteomes" id="UP000095280"/>
    </source>
</evidence>
<dbReference type="GO" id="GO:0005886">
    <property type="term" value="C:plasma membrane"/>
    <property type="evidence" value="ECO:0007669"/>
    <property type="project" value="TreeGrafter"/>
</dbReference>
<dbReference type="InterPro" id="IPR051836">
    <property type="entry name" value="Kremen_rcpt"/>
</dbReference>
<dbReference type="WBParaSite" id="maker-uti_cns_0000850-snap-gene-1.13-mRNA-1">
    <property type="protein sequence ID" value="maker-uti_cns_0000850-snap-gene-1.13-mRNA-1"/>
    <property type="gene ID" value="maker-uti_cns_0000850-snap-gene-1.13"/>
</dbReference>
<keyword evidence="3 7" id="KW-0732">Signal</keyword>
<evidence type="ECO:0000256" key="7">
    <source>
        <dbReference type="SAM" id="SignalP"/>
    </source>
</evidence>
<evidence type="ECO:0000256" key="5">
    <source>
        <dbReference type="ARBA" id="ARBA00023136"/>
    </source>
</evidence>
<evidence type="ECO:0000256" key="4">
    <source>
        <dbReference type="ARBA" id="ARBA00022989"/>
    </source>
</evidence>
<keyword evidence="6" id="KW-0325">Glycoprotein</keyword>
<sequence>MRLLLFVSVFILAASGTSGSKLVKLHGCYLRRGSGANLKFSVSSSEPMTIESCQKDCSRYTFRYFGVADGTYCFCGNTKPYPKVPLFRCDQKCPGNYYQICGGSNSMVVYEQPATLATASA</sequence>
<keyword evidence="9" id="KW-1185">Reference proteome</keyword>
<dbReference type="InterPro" id="IPR002889">
    <property type="entry name" value="WSC_carb-bd"/>
</dbReference>
<evidence type="ECO:0000256" key="6">
    <source>
        <dbReference type="ARBA" id="ARBA00023180"/>
    </source>
</evidence>
<feature type="signal peptide" evidence="7">
    <location>
        <begin position="1"/>
        <end position="19"/>
    </location>
</feature>
<evidence type="ECO:0000259" key="8">
    <source>
        <dbReference type="PROSITE" id="PS51212"/>
    </source>
</evidence>
<dbReference type="PANTHER" id="PTHR24269:SF16">
    <property type="entry name" value="PROTEIN SLG1"/>
    <property type="match status" value="1"/>
</dbReference>
<protein>
    <submittedName>
        <fullName evidence="10">WSC domain-containing protein</fullName>
    </submittedName>
</protein>
<evidence type="ECO:0000313" key="10">
    <source>
        <dbReference type="WBParaSite" id="maker-uti_cns_0000850-snap-gene-1.13-mRNA-1"/>
    </source>
</evidence>
<dbReference type="PANTHER" id="PTHR24269">
    <property type="entry name" value="KREMEN PROTEIN"/>
    <property type="match status" value="1"/>
</dbReference>
<reference evidence="10" key="1">
    <citation type="submission" date="2016-11" db="UniProtKB">
        <authorList>
            <consortium name="WormBaseParasite"/>
        </authorList>
    </citation>
    <scope>IDENTIFICATION</scope>
</reference>
<accession>A0A1I8G5H5</accession>
<dbReference type="SMART" id="SM00321">
    <property type="entry name" value="WSC"/>
    <property type="match status" value="1"/>
</dbReference>
<evidence type="ECO:0000256" key="2">
    <source>
        <dbReference type="ARBA" id="ARBA00022692"/>
    </source>
</evidence>
<keyword evidence="5" id="KW-0472">Membrane</keyword>
<name>A0A1I8G5H5_9PLAT</name>
<evidence type="ECO:0000256" key="3">
    <source>
        <dbReference type="ARBA" id="ARBA00022729"/>
    </source>
</evidence>
<keyword evidence="2" id="KW-0812">Transmembrane</keyword>
<organism evidence="9 10">
    <name type="scientific">Macrostomum lignano</name>
    <dbReference type="NCBI Taxonomy" id="282301"/>
    <lineage>
        <taxon>Eukaryota</taxon>
        <taxon>Metazoa</taxon>
        <taxon>Spiralia</taxon>
        <taxon>Lophotrochozoa</taxon>
        <taxon>Platyhelminthes</taxon>
        <taxon>Rhabditophora</taxon>
        <taxon>Macrostomorpha</taxon>
        <taxon>Macrostomida</taxon>
        <taxon>Macrostomidae</taxon>
        <taxon>Macrostomum</taxon>
    </lineage>
</organism>
<feature type="chain" id="PRO_5009319125" evidence="7">
    <location>
        <begin position="20"/>
        <end position="121"/>
    </location>
</feature>
<proteinExistence type="predicted"/>
<evidence type="ECO:0000256" key="1">
    <source>
        <dbReference type="ARBA" id="ARBA00004167"/>
    </source>
</evidence>
<dbReference type="Pfam" id="PF01822">
    <property type="entry name" value="WSC"/>
    <property type="match status" value="1"/>
</dbReference>
<dbReference type="Proteomes" id="UP000095280">
    <property type="component" value="Unplaced"/>
</dbReference>
<feature type="domain" description="WSC" evidence="8">
    <location>
        <begin position="22"/>
        <end position="113"/>
    </location>
</feature>
<comment type="subcellular location">
    <subcellularLocation>
        <location evidence="1">Membrane</location>
        <topology evidence="1">Single-pass membrane protein</topology>
    </subcellularLocation>
</comment>
<dbReference type="AlphaFoldDB" id="A0A1I8G5H5"/>
<keyword evidence="4" id="KW-1133">Transmembrane helix</keyword>
<dbReference type="PROSITE" id="PS51212">
    <property type="entry name" value="WSC"/>
    <property type="match status" value="1"/>
</dbReference>